<dbReference type="Pfam" id="PF14207">
    <property type="entry name" value="DpnD-PcfM"/>
    <property type="match status" value="1"/>
</dbReference>
<keyword evidence="3" id="KW-1185">Reference proteome</keyword>
<feature type="domain" description="DpnD/PcfM-like C-terminal" evidence="1">
    <location>
        <begin position="18"/>
        <end position="61"/>
    </location>
</feature>
<dbReference type="InterPro" id="IPR025575">
    <property type="entry name" value="DpnD/PcfM_C"/>
</dbReference>
<reference evidence="2 3" key="1">
    <citation type="journal article" date="2019" name="Int. J. Syst. Evol. Microbiol.">
        <title>Faecalibacillus intestinalis gen. nov., sp. nov. and Faecalibacillus faecis sp. nov., isolated from human faeces.</title>
        <authorList>
            <person name="Seo B."/>
            <person name="Jeon K."/>
            <person name="Baek I."/>
            <person name="Lee Y.M."/>
            <person name="Baek K."/>
            <person name="Ko G."/>
        </authorList>
    </citation>
    <scope>NUCLEOTIDE SEQUENCE [LARGE SCALE GENOMIC DNA]</scope>
    <source>
        <strain evidence="2 3">SNUG30099</strain>
    </source>
</reference>
<evidence type="ECO:0000259" key="1">
    <source>
        <dbReference type="Pfam" id="PF14207"/>
    </source>
</evidence>
<protein>
    <recommendedName>
        <fullName evidence="1">DpnD/PcfM-like C-terminal domain-containing protein</fullName>
    </recommendedName>
</protein>
<dbReference type="AlphaFoldDB" id="A0A2T3FVN3"/>
<accession>A0A2T3FVN3</accession>
<dbReference type="EMBL" id="PYLQ01000019">
    <property type="protein sequence ID" value="PST39355.1"/>
    <property type="molecule type" value="Genomic_DNA"/>
</dbReference>
<evidence type="ECO:0000313" key="2">
    <source>
        <dbReference type="EMBL" id="PST39355.1"/>
    </source>
</evidence>
<organism evidence="2 3">
    <name type="scientific">Faecalibacillus intestinalis</name>
    <dbReference type="NCBI Taxonomy" id="1982626"/>
    <lineage>
        <taxon>Bacteria</taxon>
        <taxon>Bacillati</taxon>
        <taxon>Bacillota</taxon>
        <taxon>Erysipelotrichia</taxon>
        <taxon>Erysipelotrichales</taxon>
        <taxon>Coprobacillaceae</taxon>
        <taxon>Faecalibacillus</taxon>
    </lineage>
</organism>
<gene>
    <name evidence="2" type="ORF">C7U54_11260</name>
</gene>
<sequence>MDQIRDLLLYKEKMMKEYVVEITEVLQHQETVKAHFKNEAINVVREKYKNEDVILNDENITDLRFDVLEVKKKLFDRER</sequence>
<comment type="caution">
    <text evidence="2">The sequence shown here is derived from an EMBL/GenBank/DDBJ whole genome shotgun (WGS) entry which is preliminary data.</text>
</comment>
<dbReference type="Proteomes" id="UP000240974">
    <property type="component" value="Unassembled WGS sequence"/>
</dbReference>
<proteinExistence type="predicted"/>
<evidence type="ECO:0000313" key="3">
    <source>
        <dbReference type="Proteomes" id="UP000240974"/>
    </source>
</evidence>
<name>A0A2T3FVN3_9FIRM</name>